<dbReference type="InterPro" id="IPR036567">
    <property type="entry name" value="RHF-like"/>
</dbReference>
<dbReference type="GO" id="GO:0045900">
    <property type="term" value="P:negative regulation of translational elongation"/>
    <property type="evidence" value="ECO:0007669"/>
    <property type="project" value="TreeGrafter"/>
</dbReference>
<dbReference type="RefSeq" id="WP_050446225.1">
    <property type="nucleotide sequence ID" value="NZ_CADIJT010000003.1"/>
</dbReference>
<dbReference type="NCBIfam" id="TIGR00741">
    <property type="entry name" value="yfiA"/>
    <property type="match status" value="1"/>
</dbReference>
<dbReference type="InterPro" id="IPR003489">
    <property type="entry name" value="RHF/RaiA"/>
</dbReference>
<dbReference type="GeneID" id="92905824"/>
<keyword evidence="12" id="KW-1185">Reference proteome</keyword>
<accession>A0A0L0RBZ2</accession>
<evidence type="ECO:0000313" key="9">
    <source>
        <dbReference type="EMBL" id="WFP06273.1"/>
    </source>
</evidence>
<reference evidence="7 10" key="1">
    <citation type="submission" date="2015-07" db="EMBL/GenBank/DDBJ databases">
        <title>Draft genome of Achromobacter spanius.</title>
        <authorList>
            <person name="Wang X."/>
        </authorList>
    </citation>
    <scope>NUCLEOTIDE SEQUENCE [LARGE SCALE GENOMIC DNA]</scope>
    <source>
        <strain evidence="7 10">CGMCC9173</strain>
    </source>
</reference>
<dbReference type="FunFam" id="3.30.160.100:FF:000001">
    <property type="entry name" value="Ribosome hibernation promoting factor"/>
    <property type="match status" value="1"/>
</dbReference>
<dbReference type="Proteomes" id="UP001214170">
    <property type="component" value="Chromosome"/>
</dbReference>
<dbReference type="GO" id="GO:0022627">
    <property type="term" value="C:cytosolic small ribosomal subunit"/>
    <property type="evidence" value="ECO:0007669"/>
    <property type="project" value="TreeGrafter"/>
</dbReference>
<feature type="region of interest" description="Disordered" evidence="6">
    <location>
        <begin position="89"/>
        <end position="112"/>
    </location>
</feature>
<dbReference type="OrthoDB" id="9795980at2"/>
<dbReference type="EMBL" id="LGVG01000007">
    <property type="protein sequence ID" value="KNE28410.1"/>
    <property type="molecule type" value="Genomic_DNA"/>
</dbReference>
<evidence type="ECO:0000313" key="11">
    <source>
        <dbReference type="Proteomes" id="UP001161094"/>
    </source>
</evidence>
<feature type="compositionally biased region" description="Basic and acidic residues" evidence="6">
    <location>
        <begin position="89"/>
        <end position="101"/>
    </location>
</feature>
<sequence length="112" mass="12805">MNLSICGRHLDVTPAIREYVMNKLARVLRHFDHVIDTQVMLSVEPLRHRAEITMRLSGKDIHCEATDENLYAAIDLLADKVDRQVIKHKDKVRSHSAESVKRQAANLSPPQQ</sequence>
<evidence type="ECO:0000313" key="7">
    <source>
        <dbReference type="EMBL" id="KNE28410.1"/>
    </source>
</evidence>
<proteinExistence type="inferred from homology"/>
<dbReference type="KEGG" id="asw:CVS48_07750"/>
<evidence type="ECO:0000256" key="4">
    <source>
        <dbReference type="ARBA" id="ARBA00041148"/>
    </source>
</evidence>
<comment type="similarity">
    <text evidence="2">Belongs to the HPF/YfiA ribosome-associated protein family. Short HPF subfamily.</text>
</comment>
<evidence type="ECO:0000256" key="3">
    <source>
        <dbReference type="ARBA" id="ARBA00038695"/>
    </source>
</evidence>
<dbReference type="Proteomes" id="UP001161094">
    <property type="component" value="Unassembled WGS sequence"/>
</dbReference>
<dbReference type="InterPro" id="IPR050574">
    <property type="entry name" value="HPF/YfiA_ribosome-assoc"/>
</dbReference>
<evidence type="ECO:0000256" key="6">
    <source>
        <dbReference type="SAM" id="MobiDB-lite"/>
    </source>
</evidence>
<name>A0A0L0RBZ2_9BURK</name>
<gene>
    <name evidence="8" type="primary">raiA</name>
    <name evidence="7" type="ORF">AFM18_07845</name>
    <name evidence="8" type="ORF">N5D93_05990</name>
    <name evidence="9" type="ORF">P8T11_18265</name>
</gene>
<dbReference type="Pfam" id="PF02482">
    <property type="entry name" value="Ribosomal_S30AE"/>
    <property type="match status" value="1"/>
</dbReference>
<reference evidence="9 12" key="3">
    <citation type="submission" date="2023-03" db="EMBL/GenBank/DDBJ databases">
        <title>Achromobacter spanius LIG8.</title>
        <authorList>
            <person name="Shrestha S."/>
        </authorList>
    </citation>
    <scope>NUCLEOTIDE SEQUENCE [LARGE SCALE GENOMIC DNA]</scope>
    <source>
        <strain evidence="9 12">LIG8</strain>
    </source>
</reference>
<dbReference type="AlphaFoldDB" id="A0A0L0RBZ2"/>
<evidence type="ECO:0000313" key="10">
    <source>
        <dbReference type="Proteomes" id="UP000037511"/>
    </source>
</evidence>
<protein>
    <recommendedName>
        <fullName evidence="4">Ribosome hibernation promoting factor</fullName>
    </recommendedName>
    <alternativeName>
        <fullName evidence="5">Hibernation factor HPF</fullName>
    </alternativeName>
</protein>
<evidence type="ECO:0000256" key="1">
    <source>
        <dbReference type="ARBA" id="ARBA00022845"/>
    </source>
</evidence>
<dbReference type="PANTHER" id="PTHR33231:SF1">
    <property type="entry name" value="30S RIBOSOMAL PROTEIN"/>
    <property type="match status" value="1"/>
</dbReference>
<comment type="subunit">
    <text evidence="3">Associates exclusively with 100S ribosomes, which are dimers of 70S ribosomes.</text>
</comment>
<dbReference type="Gene3D" id="3.30.160.100">
    <property type="entry name" value="Ribosome hibernation promotion factor-like"/>
    <property type="match status" value="1"/>
</dbReference>
<dbReference type="SUPFAM" id="SSF69754">
    <property type="entry name" value="Ribosome binding protein Y (YfiA homologue)"/>
    <property type="match status" value="1"/>
</dbReference>
<evidence type="ECO:0000313" key="8">
    <source>
        <dbReference type="EMBL" id="MDH0735352.1"/>
    </source>
</evidence>
<dbReference type="Proteomes" id="UP000037511">
    <property type="component" value="Unassembled WGS sequence"/>
</dbReference>
<evidence type="ECO:0000256" key="5">
    <source>
        <dbReference type="ARBA" id="ARBA00041319"/>
    </source>
</evidence>
<dbReference type="GO" id="GO:0043024">
    <property type="term" value="F:ribosomal small subunit binding"/>
    <property type="evidence" value="ECO:0007669"/>
    <property type="project" value="TreeGrafter"/>
</dbReference>
<dbReference type="EMBL" id="JAOCDZ010000003">
    <property type="protein sequence ID" value="MDH0735352.1"/>
    <property type="molecule type" value="Genomic_DNA"/>
</dbReference>
<reference evidence="8" key="2">
    <citation type="submission" date="2022-09" db="EMBL/GenBank/DDBJ databases">
        <title>Intensive care unit water sources are persistently colonized with multi-drug resistant bacteria and are the site of extensive horizontal gene transfer of antibiotic resistance genes.</title>
        <authorList>
            <person name="Diorio-Toth L."/>
        </authorList>
    </citation>
    <scope>NUCLEOTIDE SEQUENCE</scope>
    <source>
        <strain evidence="8">GD03843</strain>
    </source>
</reference>
<dbReference type="CDD" id="cd00552">
    <property type="entry name" value="RaiA"/>
    <property type="match status" value="1"/>
</dbReference>
<keyword evidence="1" id="KW-0810">Translation regulation</keyword>
<evidence type="ECO:0000313" key="12">
    <source>
        <dbReference type="Proteomes" id="UP001214170"/>
    </source>
</evidence>
<evidence type="ECO:0000256" key="2">
    <source>
        <dbReference type="ARBA" id="ARBA00038434"/>
    </source>
</evidence>
<dbReference type="PANTHER" id="PTHR33231">
    <property type="entry name" value="30S RIBOSOMAL PROTEIN"/>
    <property type="match status" value="1"/>
</dbReference>
<organism evidence="8 11">
    <name type="scientific">Achromobacter spanius</name>
    <dbReference type="NCBI Taxonomy" id="217203"/>
    <lineage>
        <taxon>Bacteria</taxon>
        <taxon>Pseudomonadati</taxon>
        <taxon>Pseudomonadota</taxon>
        <taxon>Betaproteobacteria</taxon>
        <taxon>Burkholderiales</taxon>
        <taxon>Alcaligenaceae</taxon>
        <taxon>Achromobacter</taxon>
    </lineage>
</organism>
<dbReference type="EMBL" id="CP121261">
    <property type="protein sequence ID" value="WFP06273.1"/>
    <property type="molecule type" value="Genomic_DNA"/>
</dbReference>